<dbReference type="CDD" id="cd04905">
    <property type="entry name" value="ACT_CM-PDT"/>
    <property type="match status" value="1"/>
</dbReference>
<name>A0ABZ1E7D7_9ACTN</name>
<sequence length="345" mass="35990">MRRADAVCGRPAEGMGSAALDGGGERIRGGRPVIGFLGPEGTFTHQGARLLHGTAADLRADGSIPAVIAGVAEGRYDFGVVPIENTVEGIVTASLDGIVFRADPVLIMREASVRITFDAYVSVAADTPPTAVGSHPHGLAQCTRYVSRTGLPVEHFPSTAAAVRAAAERPGLIAIGAPGLDEAYPVRVHGRAVEDHPGAYTRFVCLGLAGGSEPLAVDADGLTWKTSVALTPGWSRPGALAELCTQFADRGIDIVSLASRPLPGFAGRYVFVVTVDHDRRSANLARAIRSLMHQGIRVKHLGSYLSDHTTAGVDARRALVPPPGSLGLAHLDEITQVFPGSLRAV</sequence>
<proteinExistence type="predicted"/>
<feature type="domain" description="Prephenate dehydratase" evidence="9">
    <location>
        <begin position="33"/>
        <end position="208"/>
    </location>
</feature>
<evidence type="ECO:0000256" key="6">
    <source>
        <dbReference type="ARBA" id="ARBA00023222"/>
    </source>
</evidence>
<evidence type="ECO:0000259" key="10">
    <source>
        <dbReference type="PROSITE" id="PS51671"/>
    </source>
</evidence>
<dbReference type="InterPro" id="IPR001086">
    <property type="entry name" value="Preph_deHydtase"/>
</dbReference>
<dbReference type="Gene3D" id="3.30.70.260">
    <property type="match status" value="1"/>
</dbReference>
<evidence type="ECO:0000256" key="5">
    <source>
        <dbReference type="ARBA" id="ARBA00023141"/>
    </source>
</evidence>
<reference evidence="11 12" key="1">
    <citation type="submission" date="2022-10" db="EMBL/GenBank/DDBJ databases">
        <title>The complete genomes of actinobacterial strains from the NBC collection.</title>
        <authorList>
            <person name="Joergensen T.S."/>
            <person name="Alvarez Arevalo M."/>
            <person name="Sterndorff E.B."/>
            <person name="Faurdal D."/>
            <person name="Vuksanovic O."/>
            <person name="Mourched A.-S."/>
            <person name="Charusanti P."/>
            <person name="Shaw S."/>
            <person name="Blin K."/>
            <person name="Weber T."/>
        </authorList>
    </citation>
    <scope>NUCLEOTIDE SEQUENCE [LARGE SCALE GENOMIC DNA]</scope>
    <source>
        <strain evidence="11 12">NBC 01809</strain>
    </source>
</reference>
<dbReference type="InterPro" id="IPR002912">
    <property type="entry name" value="ACT_dom"/>
</dbReference>
<comment type="catalytic activity">
    <reaction evidence="8">
        <text>prephenate + H(+) = 3-phenylpyruvate + CO2 + H2O</text>
        <dbReference type="Rhea" id="RHEA:21648"/>
        <dbReference type="ChEBI" id="CHEBI:15377"/>
        <dbReference type="ChEBI" id="CHEBI:15378"/>
        <dbReference type="ChEBI" id="CHEBI:16526"/>
        <dbReference type="ChEBI" id="CHEBI:18005"/>
        <dbReference type="ChEBI" id="CHEBI:29934"/>
        <dbReference type="EC" id="4.2.1.51"/>
    </reaction>
</comment>
<evidence type="ECO:0000256" key="8">
    <source>
        <dbReference type="ARBA" id="ARBA00047848"/>
    </source>
</evidence>
<dbReference type="Proteomes" id="UP001334804">
    <property type="component" value="Chromosome"/>
</dbReference>
<keyword evidence="5" id="KW-0057">Aromatic amino acid biosynthesis</keyword>
<dbReference type="SUPFAM" id="SSF53850">
    <property type="entry name" value="Periplasmic binding protein-like II"/>
    <property type="match status" value="1"/>
</dbReference>
<dbReference type="RefSeq" id="WP_141719468.1">
    <property type="nucleotide sequence ID" value="NZ_CP109071.1"/>
</dbReference>
<organism evidence="11 12">
    <name type="scientific">Micromonospora peucetia</name>
    <dbReference type="NCBI Taxonomy" id="47871"/>
    <lineage>
        <taxon>Bacteria</taxon>
        <taxon>Bacillati</taxon>
        <taxon>Actinomycetota</taxon>
        <taxon>Actinomycetes</taxon>
        <taxon>Micromonosporales</taxon>
        <taxon>Micromonosporaceae</taxon>
        <taxon>Micromonospora</taxon>
    </lineage>
</organism>
<gene>
    <name evidence="11" type="ORF">OIE14_17890</name>
</gene>
<keyword evidence="12" id="KW-1185">Reference proteome</keyword>
<dbReference type="InterPro" id="IPR045865">
    <property type="entry name" value="ACT-like_dom_sf"/>
</dbReference>
<keyword evidence="4" id="KW-0028">Amino-acid biosynthesis</keyword>
<evidence type="ECO:0000313" key="11">
    <source>
        <dbReference type="EMBL" id="WSA30090.1"/>
    </source>
</evidence>
<evidence type="ECO:0000256" key="2">
    <source>
        <dbReference type="ARBA" id="ARBA00013147"/>
    </source>
</evidence>
<feature type="domain" description="ACT" evidence="10">
    <location>
        <begin position="228"/>
        <end position="303"/>
    </location>
</feature>
<dbReference type="EMBL" id="CP109071">
    <property type="protein sequence ID" value="WSA30090.1"/>
    <property type="molecule type" value="Genomic_DNA"/>
</dbReference>
<dbReference type="PANTHER" id="PTHR21022">
    <property type="entry name" value="PREPHENATE DEHYDRATASE P PROTEIN"/>
    <property type="match status" value="1"/>
</dbReference>
<evidence type="ECO:0000256" key="1">
    <source>
        <dbReference type="ARBA" id="ARBA00004741"/>
    </source>
</evidence>
<dbReference type="Pfam" id="PF01842">
    <property type="entry name" value="ACT"/>
    <property type="match status" value="1"/>
</dbReference>
<dbReference type="Gene3D" id="3.40.190.10">
    <property type="entry name" value="Periplasmic binding protein-like II"/>
    <property type="match status" value="2"/>
</dbReference>
<accession>A0ABZ1E7D7</accession>
<evidence type="ECO:0000256" key="4">
    <source>
        <dbReference type="ARBA" id="ARBA00022605"/>
    </source>
</evidence>
<evidence type="ECO:0000313" key="12">
    <source>
        <dbReference type="Proteomes" id="UP001334804"/>
    </source>
</evidence>
<dbReference type="PROSITE" id="PS51671">
    <property type="entry name" value="ACT"/>
    <property type="match status" value="1"/>
</dbReference>
<keyword evidence="7" id="KW-0456">Lyase</keyword>
<keyword evidence="6" id="KW-0584">Phenylalanine biosynthesis</keyword>
<dbReference type="Pfam" id="PF00800">
    <property type="entry name" value="PDT"/>
    <property type="match status" value="1"/>
</dbReference>
<dbReference type="EC" id="4.2.1.51" evidence="2"/>
<evidence type="ECO:0000256" key="3">
    <source>
        <dbReference type="ARBA" id="ARBA00021872"/>
    </source>
</evidence>
<protein>
    <recommendedName>
        <fullName evidence="3">Prephenate dehydratase</fullName>
        <ecNumber evidence="2">4.2.1.51</ecNumber>
    </recommendedName>
</protein>
<dbReference type="PROSITE" id="PS51171">
    <property type="entry name" value="PREPHENATE_DEHYDR_3"/>
    <property type="match status" value="1"/>
</dbReference>
<comment type="pathway">
    <text evidence="1">Amino-acid biosynthesis; L-phenylalanine biosynthesis; phenylpyruvate from prephenate: step 1/1.</text>
</comment>
<evidence type="ECO:0000259" key="9">
    <source>
        <dbReference type="PROSITE" id="PS51171"/>
    </source>
</evidence>
<dbReference type="PANTHER" id="PTHR21022:SF19">
    <property type="entry name" value="PREPHENATE DEHYDRATASE-RELATED"/>
    <property type="match status" value="1"/>
</dbReference>
<dbReference type="SUPFAM" id="SSF55021">
    <property type="entry name" value="ACT-like"/>
    <property type="match status" value="1"/>
</dbReference>
<evidence type="ECO:0000256" key="7">
    <source>
        <dbReference type="ARBA" id="ARBA00023239"/>
    </source>
</evidence>